<gene>
    <name evidence="3" type="ORF">DGYR_LOCUS5919</name>
</gene>
<dbReference type="PANTHER" id="PTHR28556:SF4">
    <property type="entry name" value="TRANSMEMBRANE PROTEIN 106A"/>
    <property type="match status" value="1"/>
</dbReference>
<sequence>MSTEYLCDSVDDSPSTESVTVKCPSCRGSGRIPKEYESQLVAIIPVRDKRLKPRRTWLWIVLTLAICIILASLLGFFLAPRSVKLSLRSNHLNGTKIYDNNASDFTQSDVKVISILSYKITNTNFYPIYISKLQMTISTLGDFDSPVQAGRIIDNSKFEIALKSEANHNINATMELRSVMGQV</sequence>
<evidence type="ECO:0000259" key="2">
    <source>
        <dbReference type="Pfam" id="PF21002"/>
    </source>
</evidence>
<dbReference type="AlphaFoldDB" id="A0A7I8VM82"/>
<dbReference type="InterPro" id="IPR048511">
    <property type="entry name" value="TMEM106_N"/>
</dbReference>
<protein>
    <submittedName>
        <fullName evidence="3">DgyrCDS6160</fullName>
    </submittedName>
</protein>
<feature type="transmembrane region" description="Helical" evidence="1">
    <location>
        <begin position="57"/>
        <end position="79"/>
    </location>
</feature>
<proteinExistence type="predicted"/>
<dbReference type="PANTHER" id="PTHR28556">
    <property type="entry name" value="TRANSMEMBRANE PROTEIN 106B"/>
    <property type="match status" value="1"/>
</dbReference>
<reference evidence="3 4" key="1">
    <citation type="submission" date="2020-08" db="EMBL/GenBank/DDBJ databases">
        <authorList>
            <person name="Hejnol A."/>
        </authorList>
    </citation>
    <scope>NUCLEOTIDE SEQUENCE [LARGE SCALE GENOMIC DNA]</scope>
</reference>
<keyword evidence="1" id="KW-0812">Transmembrane</keyword>
<keyword evidence="1" id="KW-0472">Membrane</keyword>
<dbReference type="EMBL" id="CAJFCJ010000007">
    <property type="protein sequence ID" value="CAD5117386.1"/>
    <property type="molecule type" value="Genomic_DNA"/>
</dbReference>
<keyword evidence="4" id="KW-1185">Reference proteome</keyword>
<dbReference type="OrthoDB" id="508875at2759"/>
<keyword evidence="1" id="KW-1133">Transmembrane helix</keyword>
<dbReference type="Pfam" id="PF21002">
    <property type="entry name" value="TMEM106_N"/>
    <property type="match status" value="1"/>
</dbReference>
<organism evidence="3 4">
    <name type="scientific">Dimorphilus gyrociliatus</name>
    <dbReference type="NCBI Taxonomy" id="2664684"/>
    <lineage>
        <taxon>Eukaryota</taxon>
        <taxon>Metazoa</taxon>
        <taxon>Spiralia</taxon>
        <taxon>Lophotrochozoa</taxon>
        <taxon>Annelida</taxon>
        <taxon>Polychaeta</taxon>
        <taxon>Polychaeta incertae sedis</taxon>
        <taxon>Dinophilidae</taxon>
        <taxon>Dimorphilus</taxon>
    </lineage>
</organism>
<accession>A0A7I8VM82</accession>
<feature type="domain" description="Transmembrane protein 106 N-terminal" evidence="2">
    <location>
        <begin position="17"/>
        <end position="56"/>
    </location>
</feature>
<dbReference type="InterPro" id="IPR009790">
    <property type="entry name" value="TMEM106"/>
</dbReference>
<evidence type="ECO:0000256" key="1">
    <source>
        <dbReference type="SAM" id="Phobius"/>
    </source>
</evidence>
<evidence type="ECO:0000313" key="4">
    <source>
        <dbReference type="Proteomes" id="UP000549394"/>
    </source>
</evidence>
<name>A0A7I8VM82_9ANNE</name>
<dbReference type="Proteomes" id="UP000549394">
    <property type="component" value="Unassembled WGS sequence"/>
</dbReference>
<evidence type="ECO:0000313" key="3">
    <source>
        <dbReference type="EMBL" id="CAD5117386.1"/>
    </source>
</evidence>
<comment type="caution">
    <text evidence="3">The sequence shown here is derived from an EMBL/GenBank/DDBJ whole genome shotgun (WGS) entry which is preliminary data.</text>
</comment>